<dbReference type="Pfam" id="PF00884">
    <property type="entry name" value="Sulfatase"/>
    <property type="match status" value="1"/>
</dbReference>
<feature type="domain" description="Sulfatase N-terminal" evidence="6">
    <location>
        <begin position="23"/>
        <end position="394"/>
    </location>
</feature>
<evidence type="ECO:0000256" key="2">
    <source>
        <dbReference type="ARBA" id="ARBA00022837"/>
    </source>
</evidence>
<feature type="chain" id="PRO_5046374840" description="Sulfatase N-terminal domain-containing protein" evidence="5">
    <location>
        <begin position="18"/>
        <end position="869"/>
    </location>
</feature>
<keyword evidence="4" id="KW-0812">Transmembrane</keyword>
<keyword evidence="8" id="KW-1185">Reference proteome</keyword>
<evidence type="ECO:0000256" key="4">
    <source>
        <dbReference type="SAM" id="Phobius"/>
    </source>
</evidence>
<feature type="transmembrane region" description="Helical" evidence="4">
    <location>
        <begin position="783"/>
        <end position="806"/>
    </location>
</feature>
<dbReference type="InterPro" id="IPR000917">
    <property type="entry name" value="Sulfatase_N"/>
</dbReference>
<proteinExistence type="predicted"/>
<dbReference type="Proteomes" id="UP001642484">
    <property type="component" value="Unassembled WGS sequence"/>
</dbReference>
<evidence type="ECO:0000259" key="6">
    <source>
        <dbReference type="Pfam" id="PF00884"/>
    </source>
</evidence>
<sequence>MALLAFATFALVPLGVAAKAEKPHVLFILADDYGWGNLGVHRREGVAAVSGRASPEELQGKAEVHTPHIDALIDAGVLLDRHYAYKICSPSRSSIQSGRLAVHVNSVNSPVTSQNYEDPVSGYAGIPRNMTGIAEKLRDAGYRTHRDAGMATPEHSPRGRGYETWYGYYQHANDYWHKSKLGTGEVDACLNHMKDLSMHNATYCGPVRDAISLSAACEMDEESDPGCYEEHLFKERVLEIIQNHNVTSPLFLFYSFHLVHTPLQIPKAWLSKIDEVVKAAGGKAFDDQNRRLYSAMVLYMDAAVGAAVEALKQKNMYDNTLIIFTSDNGGPIYEPGSASNYPLRGSKTNDWEGGIRTNAFVSGGFVPVHRRGQKFEGIINVADWYGTLTELAGVDMRDLKAEAANVWLKEKGLPLLHPVDSVPQWQNIINDQNGRKDAMHLSSQALFMWPYKLVTGKQPLTAWLGPLYPNCSTVKSRAKLQGPQPPAPDSIFGQFTPWSGTGQEVAQQTWSFDCEAGCLMNVRDDPTEHKDLAKDPKYAAILTQMQETPGERRYVFLEGICEETLKKMNQELFTPDRGIDRVEACDVAIEQDRTFGPFVDVEGFYSPNPKSKDLAQNFEDQMLSATLHALNESELKSFFVASLKKEVVTRQSVVLREKQGISKPEWCCLFLGVICAATVTIAESGSVGLSGAASRSFWCGVCFCVTSLLLAGLDFVLKAKLGKGPKLNALETNLYNALPVALLALVFGSFLPTPVPPSWMARFGSPLTDLSVFLKVFSVNAPAYLWVVGSGVCAMVFNLFVTFMVVKLSPATSSFAGNFNKSMSIALSLFLLEGHRPTDARGIIKLCAVFGNIAAFYVYNVLRKKRQQK</sequence>
<gene>
    <name evidence="7" type="ORF">CCMP2556_LOCUS39377</name>
</gene>
<evidence type="ECO:0000256" key="5">
    <source>
        <dbReference type="SAM" id="SignalP"/>
    </source>
</evidence>
<keyword evidence="5" id="KW-0732">Signal</keyword>
<dbReference type="InterPro" id="IPR047115">
    <property type="entry name" value="ARSB"/>
</dbReference>
<dbReference type="SUPFAM" id="SSF53649">
    <property type="entry name" value="Alkaline phosphatase-like"/>
    <property type="match status" value="1"/>
</dbReference>
<feature type="transmembrane region" description="Helical" evidence="4">
    <location>
        <begin position="842"/>
        <end position="862"/>
    </location>
</feature>
<feature type="transmembrane region" description="Helical" evidence="4">
    <location>
        <begin position="666"/>
        <end position="689"/>
    </location>
</feature>
<dbReference type="Gene3D" id="3.40.720.10">
    <property type="entry name" value="Alkaline Phosphatase, subunit A"/>
    <property type="match status" value="1"/>
</dbReference>
<organism evidence="7 8">
    <name type="scientific">Durusdinium trenchii</name>
    <dbReference type="NCBI Taxonomy" id="1381693"/>
    <lineage>
        <taxon>Eukaryota</taxon>
        <taxon>Sar</taxon>
        <taxon>Alveolata</taxon>
        <taxon>Dinophyceae</taxon>
        <taxon>Suessiales</taxon>
        <taxon>Symbiodiniaceae</taxon>
        <taxon>Durusdinium</taxon>
    </lineage>
</organism>
<keyword evidence="1" id="KW-0479">Metal-binding</keyword>
<keyword evidence="2" id="KW-0106">Calcium</keyword>
<reference evidence="7 8" key="1">
    <citation type="submission" date="2024-02" db="EMBL/GenBank/DDBJ databases">
        <authorList>
            <person name="Chen Y."/>
            <person name="Shah S."/>
            <person name="Dougan E. K."/>
            <person name="Thang M."/>
            <person name="Chan C."/>
        </authorList>
    </citation>
    <scope>NUCLEOTIDE SEQUENCE [LARGE SCALE GENOMIC DNA]</scope>
</reference>
<keyword evidence="4" id="KW-1133">Transmembrane helix</keyword>
<evidence type="ECO:0000256" key="3">
    <source>
        <dbReference type="ARBA" id="ARBA00023180"/>
    </source>
</evidence>
<feature type="transmembrane region" description="Helical" evidence="4">
    <location>
        <begin position="695"/>
        <end position="713"/>
    </location>
</feature>
<feature type="signal peptide" evidence="5">
    <location>
        <begin position="1"/>
        <end position="17"/>
    </location>
</feature>
<dbReference type="PANTHER" id="PTHR10342">
    <property type="entry name" value="ARYLSULFATASE"/>
    <property type="match status" value="1"/>
</dbReference>
<feature type="transmembrane region" description="Helical" evidence="4">
    <location>
        <begin position="734"/>
        <end position="751"/>
    </location>
</feature>
<evidence type="ECO:0000313" key="7">
    <source>
        <dbReference type="EMBL" id="CAK9080148.1"/>
    </source>
</evidence>
<evidence type="ECO:0000256" key="1">
    <source>
        <dbReference type="ARBA" id="ARBA00022723"/>
    </source>
</evidence>
<protein>
    <recommendedName>
        <fullName evidence="6">Sulfatase N-terminal domain-containing protein</fullName>
    </recommendedName>
</protein>
<evidence type="ECO:0000313" key="8">
    <source>
        <dbReference type="Proteomes" id="UP001642484"/>
    </source>
</evidence>
<dbReference type="PANTHER" id="PTHR10342:SF274">
    <property type="entry name" value="ARYLSULFATASE B"/>
    <property type="match status" value="1"/>
</dbReference>
<dbReference type="EMBL" id="CAXAMN010023707">
    <property type="protein sequence ID" value="CAK9080148.1"/>
    <property type="molecule type" value="Genomic_DNA"/>
</dbReference>
<keyword evidence="3" id="KW-0325">Glycoprotein</keyword>
<name>A0ABP0PX12_9DINO</name>
<comment type="caution">
    <text evidence="7">The sequence shown here is derived from an EMBL/GenBank/DDBJ whole genome shotgun (WGS) entry which is preliminary data.</text>
</comment>
<accession>A0ABP0PX12</accession>
<dbReference type="Gene3D" id="3.30.1120.10">
    <property type="match status" value="1"/>
</dbReference>
<dbReference type="CDD" id="cd16029">
    <property type="entry name" value="4-S"/>
    <property type="match status" value="1"/>
</dbReference>
<dbReference type="InterPro" id="IPR017850">
    <property type="entry name" value="Alkaline_phosphatase_core_sf"/>
</dbReference>
<keyword evidence="4" id="KW-0472">Membrane</keyword>